<reference evidence="1 2" key="1">
    <citation type="submission" date="2018-06" db="EMBL/GenBank/DDBJ databases">
        <authorList>
            <consortium name="Pathogen Informatics"/>
            <person name="Doyle S."/>
        </authorList>
    </citation>
    <scope>NUCLEOTIDE SEQUENCE [LARGE SCALE GENOMIC DNA]</scope>
    <source>
        <strain evidence="1 2">NCTC10742</strain>
    </source>
</reference>
<sequence length="65" mass="6708">MIGVTVVAQKDVAPTNLPTSQLGAYLGAVITDAWTPIPPTHVSVFASYASAGMISRSNSSMLDLS</sequence>
<protein>
    <submittedName>
        <fullName evidence="1">Uncharacterized protein</fullName>
    </submittedName>
</protein>
<evidence type="ECO:0000313" key="2">
    <source>
        <dbReference type="Proteomes" id="UP000254291"/>
    </source>
</evidence>
<dbReference type="AlphaFoldDB" id="A0A378SUB9"/>
<dbReference type="EMBL" id="UGQM01000001">
    <property type="protein sequence ID" value="STZ45506.1"/>
    <property type="molecule type" value="Genomic_DNA"/>
</dbReference>
<gene>
    <name evidence="1" type="ORF">NCTC10742_04760</name>
</gene>
<proteinExistence type="predicted"/>
<name>A0A378SUB9_9MYCO</name>
<accession>A0A378SUB9</accession>
<evidence type="ECO:0000313" key="1">
    <source>
        <dbReference type="EMBL" id="STZ45506.1"/>
    </source>
</evidence>
<dbReference type="Proteomes" id="UP000254291">
    <property type="component" value="Unassembled WGS sequence"/>
</dbReference>
<organism evidence="1 2">
    <name type="scientific">Mycolicibacterium gilvum</name>
    <dbReference type="NCBI Taxonomy" id="1804"/>
    <lineage>
        <taxon>Bacteria</taxon>
        <taxon>Bacillati</taxon>
        <taxon>Actinomycetota</taxon>
        <taxon>Actinomycetes</taxon>
        <taxon>Mycobacteriales</taxon>
        <taxon>Mycobacteriaceae</taxon>
        <taxon>Mycolicibacterium</taxon>
    </lineage>
</organism>